<dbReference type="Gene3D" id="1.10.10.10">
    <property type="entry name" value="Winged helix-like DNA-binding domain superfamily/Winged helix DNA-binding domain"/>
    <property type="match status" value="1"/>
</dbReference>
<evidence type="ECO:0000259" key="1">
    <source>
        <dbReference type="Pfam" id="PF03008"/>
    </source>
</evidence>
<reference evidence="3" key="1">
    <citation type="submission" date="2017-06" db="EMBL/GenBank/DDBJ databases">
        <authorList>
            <person name="Cremers G."/>
        </authorList>
    </citation>
    <scope>NUCLEOTIDE SEQUENCE [LARGE SCALE GENOMIC DNA]</scope>
</reference>
<gene>
    <name evidence="2" type="ORF">MNV_790032</name>
</gene>
<organism evidence="2 3">
    <name type="scientific">Candidatus Methanoperedens nitratireducens</name>
    <dbReference type="NCBI Taxonomy" id="1392998"/>
    <lineage>
        <taxon>Archaea</taxon>
        <taxon>Methanobacteriati</taxon>
        <taxon>Methanobacteriota</taxon>
        <taxon>Stenosarchaea group</taxon>
        <taxon>Methanomicrobia</taxon>
        <taxon>Methanosarcinales</taxon>
        <taxon>ANME-2 cluster</taxon>
        <taxon>Candidatus Methanoperedentaceae</taxon>
        <taxon>Candidatus Methanoperedens</taxon>
    </lineage>
</organism>
<name>A0A284VTU5_9EURY</name>
<dbReference type="OrthoDB" id="132045at2157"/>
<dbReference type="InterPro" id="IPR036390">
    <property type="entry name" value="WH_DNA-bd_sf"/>
</dbReference>
<feature type="domain" description="DUF234" evidence="1">
    <location>
        <begin position="113"/>
        <end position="215"/>
    </location>
</feature>
<dbReference type="SUPFAM" id="SSF46785">
    <property type="entry name" value="Winged helix' DNA-binding domain"/>
    <property type="match status" value="1"/>
</dbReference>
<proteinExistence type="predicted"/>
<dbReference type="PANTHER" id="PTHR34704:SF1">
    <property type="entry name" value="ATPASE"/>
    <property type="match status" value="1"/>
</dbReference>
<evidence type="ECO:0000313" key="3">
    <source>
        <dbReference type="Proteomes" id="UP000218615"/>
    </source>
</evidence>
<protein>
    <submittedName>
        <fullName evidence="2">DEXX-box ATPase</fullName>
    </submittedName>
</protein>
<evidence type="ECO:0000313" key="2">
    <source>
        <dbReference type="EMBL" id="SNQ62587.1"/>
    </source>
</evidence>
<dbReference type="RefSeq" id="WP_179294056.1">
    <property type="nucleotide sequence ID" value="NZ_FZMP01000228.1"/>
</dbReference>
<keyword evidence="3" id="KW-1185">Reference proteome</keyword>
<accession>A0A284VTU5</accession>
<dbReference type="EMBL" id="FZMP01000228">
    <property type="protein sequence ID" value="SNQ62587.1"/>
    <property type="molecule type" value="Genomic_DNA"/>
</dbReference>
<dbReference type="Proteomes" id="UP000218615">
    <property type="component" value="Unassembled WGS sequence"/>
</dbReference>
<dbReference type="InterPro" id="IPR004256">
    <property type="entry name" value="DUF234"/>
</dbReference>
<dbReference type="AlphaFoldDB" id="A0A284VTU5"/>
<dbReference type="InterPro" id="IPR036388">
    <property type="entry name" value="WH-like_DNA-bd_sf"/>
</dbReference>
<dbReference type="PANTHER" id="PTHR34704">
    <property type="entry name" value="ATPASE"/>
    <property type="match status" value="1"/>
</dbReference>
<sequence>MYILEFDGSKTVYENAKAAIATRGSLLYQETDIILKEELREPKTYFSILKEISAGKNTLNEISNALGVERTVLTRYLNTLEELELIELLKPVTVKEKSRNTIYSLKDNYFKFWFGFVYPFIKELDSFIFDGFEYNFRQNFNSYVGKQFEIVCSEAVRLANPINSTDVGKWWGAYRDMETNERKTAEIDIVSINEQTKEILFAECKWQDKVNARKILAELKEKAKFVQWNNHERKEHYAIFAKSFQEKIKDPDLELFDLKNLEKIMRQ</sequence>
<dbReference type="Pfam" id="PF03008">
    <property type="entry name" value="DUF234"/>
    <property type="match status" value="1"/>
</dbReference>